<dbReference type="SUPFAM" id="SSF56112">
    <property type="entry name" value="Protein kinase-like (PK-like)"/>
    <property type="match status" value="1"/>
</dbReference>
<dbReference type="InterPro" id="IPR011009">
    <property type="entry name" value="Kinase-like_dom_sf"/>
</dbReference>
<protein>
    <recommendedName>
        <fullName evidence="2">non-specific serine/threonine protein kinase</fullName>
        <ecNumber evidence="2">2.7.11.1</ecNumber>
    </recommendedName>
</protein>
<evidence type="ECO:0000256" key="8">
    <source>
        <dbReference type="ARBA" id="ARBA00047899"/>
    </source>
</evidence>
<dbReference type="PROSITE" id="PS50011">
    <property type="entry name" value="PROTEIN_KINASE_DOM"/>
    <property type="match status" value="1"/>
</dbReference>
<dbReference type="PRINTS" id="PR00109">
    <property type="entry name" value="TYRKINASE"/>
</dbReference>
<dbReference type="Gene3D" id="3.30.200.20">
    <property type="entry name" value="Phosphorylase Kinase, domain 1"/>
    <property type="match status" value="1"/>
</dbReference>
<evidence type="ECO:0000256" key="11">
    <source>
        <dbReference type="SAM" id="MobiDB-lite"/>
    </source>
</evidence>
<keyword evidence="3" id="KW-0723">Serine/threonine-protein kinase</keyword>
<dbReference type="InterPro" id="IPR008271">
    <property type="entry name" value="Ser/Thr_kinase_AS"/>
</dbReference>
<keyword evidence="4" id="KW-0808">Transferase</keyword>
<evidence type="ECO:0000313" key="13">
    <source>
        <dbReference type="EMBL" id="KNC49897.1"/>
    </source>
</evidence>
<dbReference type="OMA" id="MELMGSA"/>
<reference evidence="13 14" key="1">
    <citation type="submission" date="2010-05" db="EMBL/GenBank/DDBJ databases">
        <title>The Genome Sequence of Thecamonas trahens ATCC 50062.</title>
        <authorList>
            <consortium name="The Broad Institute Genome Sequencing Platform"/>
            <person name="Russ C."/>
            <person name="Cuomo C."/>
            <person name="Shea T."/>
            <person name="Young S.K."/>
            <person name="Zeng Q."/>
            <person name="Koehrsen M."/>
            <person name="Haas B."/>
            <person name="Borodovsky M."/>
            <person name="Guigo R."/>
            <person name="Alvarado L."/>
            <person name="Berlin A."/>
            <person name="Bochicchio J."/>
            <person name="Borenstein D."/>
            <person name="Chapman S."/>
            <person name="Chen Z."/>
            <person name="Freedman E."/>
            <person name="Gellesch M."/>
            <person name="Goldberg J."/>
            <person name="Griggs A."/>
            <person name="Gujja S."/>
            <person name="Heilman E."/>
            <person name="Heiman D."/>
            <person name="Hepburn T."/>
            <person name="Howarth C."/>
            <person name="Jen D."/>
            <person name="Larson L."/>
            <person name="Mehta T."/>
            <person name="Park D."/>
            <person name="Pearson M."/>
            <person name="Roberts A."/>
            <person name="Saif S."/>
            <person name="Shenoy N."/>
            <person name="Sisk P."/>
            <person name="Stolte C."/>
            <person name="Sykes S."/>
            <person name="Thomson T."/>
            <person name="Walk T."/>
            <person name="White J."/>
            <person name="Yandava C."/>
            <person name="Burger G."/>
            <person name="Gray M.W."/>
            <person name="Holland P.W.H."/>
            <person name="King N."/>
            <person name="Lang F.B.F."/>
            <person name="Roger A.J."/>
            <person name="Ruiz-Trillo I."/>
            <person name="Lander E."/>
            <person name="Nusbaum C."/>
        </authorList>
    </citation>
    <scope>NUCLEOTIDE SEQUENCE [LARGE SCALE GENOMIC DNA]</scope>
    <source>
        <strain evidence="13 14">ATCC 50062</strain>
    </source>
</reference>
<evidence type="ECO:0000256" key="5">
    <source>
        <dbReference type="ARBA" id="ARBA00022741"/>
    </source>
</evidence>
<comment type="similarity">
    <text evidence="1">Belongs to the protein kinase superfamily. NEK Ser/Thr protein kinase family. NIMA subfamily.</text>
</comment>
<evidence type="ECO:0000256" key="6">
    <source>
        <dbReference type="ARBA" id="ARBA00022777"/>
    </source>
</evidence>
<keyword evidence="14" id="KW-1185">Reference proteome</keyword>
<comment type="catalytic activity">
    <reaction evidence="8">
        <text>L-threonyl-[protein] + ATP = O-phospho-L-threonyl-[protein] + ADP + H(+)</text>
        <dbReference type="Rhea" id="RHEA:46608"/>
        <dbReference type="Rhea" id="RHEA-COMP:11060"/>
        <dbReference type="Rhea" id="RHEA-COMP:11605"/>
        <dbReference type="ChEBI" id="CHEBI:15378"/>
        <dbReference type="ChEBI" id="CHEBI:30013"/>
        <dbReference type="ChEBI" id="CHEBI:30616"/>
        <dbReference type="ChEBI" id="CHEBI:61977"/>
        <dbReference type="ChEBI" id="CHEBI:456216"/>
        <dbReference type="EC" id="2.7.11.1"/>
    </reaction>
</comment>
<dbReference type="GO" id="GO:0004674">
    <property type="term" value="F:protein serine/threonine kinase activity"/>
    <property type="evidence" value="ECO:0007669"/>
    <property type="project" value="UniProtKB-KW"/>
</dbReference>
<dbReference type="EC" id="2.7.11.1" evidence="2"/>
<evidence type="ECO:0000256" key="3">
    <source>
        <dbReference type="ARBA" id="ARBA00022527"/>
    </source>
</evidence>
<dbReference type="InterPro" id="IPR051131">
    <property type="entry name" value="NEK_Ser/Thr_kinase_NIMA"/>
</dbReference>
<dbReference type="GeneID" id="25565419"/>
<sequence length="515" mass="58102">MGWSDFVKEQFIGKGSYGKVYRVKRRSDGKTYALKEVNIKFMSHREREDAVNEIRLLASVNHHNIIAYFESFLENDKLCIVTEYCGNGDLFELLRRYRTRRRRLSEDRIWSYFLQICYALRVLHQNKVLHRDIKSPNVFLGENGTIKLGDLGVAKLLKSAMAHTQIGTPYYLSPEIWKSRPYNDKSDVWSLGCLLYEMTTLRHPFDATSQRALAAKIIKGRYAPISREYSSDLADTISACLQVNPNMRPTIDELLELPAVRARMDLVADEVISDATRCAVMNTIKVPRRVQNLSDLTEALPKPMYMQSSPAKMVRDAAPSHPPPEPSAASSAGAAAAQPNIVVNPVIRSRLHAHADQPPLPALAAARAQRRAASEPADNKLADRAPAQKYYVNKSNHPGAKYARRAKEPSPPLGENPSVNKARVQQYYAAKENRANRRPGPFSYASERHAPAAAYPVLARHAANDVAQRRYFAAHNKANNNIGNVPRVQYRHPNQPRAAHAAPAVVNDYRRRYYR</sequence>
<dbReference type="GO" id="GO:0005524">
    <property type="term" value="F:ATP binding"/>
    <property type="evidence" value="ECO:0007669"/>
    <property type="project" value="UniProtKB-UniRule"/>
</dbReference>
<feature type="region of interest" description="Disordered" evidence="11">
    <location>
        <begin position="397"/>
        <end position="418"/>
    </location>
</feature>
<dbReference type="PROSITE" id="PS00107">
    <property type="entry name" value="PROTEIN_KINASE_ATP"/>
    <property type="match status" value="1"/>
</dbReference>
<dbReference type="PROSITE" id="PS00108">
    <property type="entry name" value="PROTEIN_KINASE_ST"/>
    <property type="match status" value="1"/>
</dbReference>
<dbReference type="AlphaFoldDB" id="A0A0L0DC27"/>
<dbReference type="SMART" id="SM00220">
    <property type="entry name" value="S_TKc"/>
    <property type="match status" value="1"/>
</dbReference>
<evidence type="ECO:0000313" key="14">
    <source>
        <dbReference type="Proteomes" id="UP000054408"/>
    </source>
</evidence>
<feature type="binding site" evidence="10">
    <location>
        <position position="35"/>
    </location>
    <ligand>
        <name>ATP</name>
        <dbReference type="ChEBI" id="CHEBI:30616"/>
    </ligand>
</feature>
<proteinExistence type="inferred from homology"/>
<dbReference type="eggNOG" id="KOG0589">
    <property type="taxonomic scope" value="Eukaryota"/>
</dbReference>
<keyword evidence="6 13" id="KW-0418">Kinase</keyword>
<accession>A0A0L0DC27</accession>
<keyword evidence="5 10" id="KW-0547">Nucleotide-binding</keyword>
<dbReference type="Gene3D" id="1.10.510.10">
    <property type="entry name" value="Transferase(Phosphotransferase) domain 1"/>
    <property type="match status" value="1"/>
</dbReference>
<evidence type="ECO:0000259" key="12">
    <source>
        <dbReference type="PROSITE" id="PS50011"/>
    </source>
</evidence>
<gene>
    <name evidence="13" type="ORF">AMSG_06197</name>
</gene>
<name>A0A0L0DC27_THETB</name>
<feature type="region of interest" description="Disordered" evidence="11">
    <location>
        <begin position="309"/>
        <end position="336"/>
    </location>
</feature>
<dbReference type="PANTHER" id="PTHR44899:SF6">
    <property type="entry name" value="SERINE_THREONINE PROTEIN KINASE"/>
    <property type="match status" value="1"/>
</dbReference>
<dbReference type="PANTHER" id="PTHR44899">
    <property type="entry name" value="CAMK FAMILY PROTEIN KINASE"/>
    <property type="match status" value="1"/>
</dbReference>
<keyword evidence="7 10" id="KW-0067">ATP-binding</keyword>
<evidence type="ECO:0000256" key="10">
    <source>
        <dbReference type="PROSITE-ProRule" id="PRU10141"/>
    </source>
</evidence>
<dbReference type="InterPro" id="IPR017441">
    <property type="entry name" value="Protein_kinase_ATP_BS"/>
</dbReference>
<evidence type="ECO:0000256" key="4">
    <source>
        <dbReference type="ARBA" id="ARBA00022679"/>
    </source>
</evidence>
<organism evidence="13 14">
    <name type="scientific">Thecamonas trahens ATCC 50062</name>
    <dbReference type="NCBI Taxonomy" id="461836"/>
    <lineage>
        <taxon>Eukaryota</taxon>
        <taxon>Apusozoa</taxon>
        <taxon>Apusomonadida</taxon>
        <taxon>Apusomonadidae</taxon>
        <taxon>Thecamonas</taxon>
    </lineage>
</organism>
<feature type="domain" description="Protein kinase" evidence="12">
    <location>
        <begin position="6"/>
        <end position="260"/>
    </location>
</feature>
<dbReference type="InterPro" id="IPR001245">
    <property type="entry name" value="Ser-Thr/Tyr_kinase_cat_dom"/>
</dbReference>
<dbReference type="EMBL" id="GL349458">
    <property type="protein sequence ID" value="KNC49897.1"/>
    <property type="molecule type" value="Genomic_DNA"/>
</dbReference>
<dbReference type="CDD" id="cd08215">
    <property type="entry name" value="STKc_Nek"/>
    <property type="match status" value="1"/>
</dbReference>
<feature type="compositionally biased region" description="Low complexity" evidence="11">
    <location>
        <begin position="327"/>
        <end position="336"/>
    </location>
</feature>
<dbReference type="InterPro" id="IPR000719">
    <property type="entry name" value="Prot_kinase_dom"/>
</dbReference>
<dbReference type="STRING" id="461836.A0A0L0DC27"/>
<evidence type="ECO:0000256" key="1">
    <source>
        <dbReference type="ARBA" id="ARBA00010886"/>
    </source>
</evidence>
<evidence type="ECO:0000256" key="7">
    <source>
        <dbReference type="ARBA" id="ARBA00022840"/>
    </source>
</evidence>
<comment type="catalytic activity">
    <reaction evidence="9">
        <text>L-seryl-[protein] + ATP = O-phospho-L-seryl-[protein] + ADP + H(+)</text>
        <dbReference type="Rhea" id="RHEA:17989"/>
        <dbReference type="Rhea" id="RHEA-COMP:9863"/>
        <dbReference type="Rhea" id="RHEA-COMP:11604"/>
        <dbReference type="ChEBI" id="CHEBI:15378"/>
        <dbReference type="ChEBI" id="CHEBI:29999"/>
        <dbReference type="ChEBI" id="CHEBI:30616"/>
        <dbReference type="ChEBI" id="CHEBI:83421"/>
        <dbReference type="ChEBI" id="CHEBI:456216"/>
        <dbReference type="EC" id="2.7.11.1"/>
    </reaction>
</comment>
<dbReference type="FunFam" id="3.30.200.20:FF:000097">
    <property type="entry name" value="Probable serine/threonine-protein kinase nek1"/>
    <property type="match status" value="1"/>
</dbReference>
<dbReference type="OrthoDB" id="248923at2759"/>
<evidence type="ECO:0000256" key="2">
    <source>
        <dbReference type="ARBA" id="ARBA00012513"/>
    </source>
</evidence>
<dbReference type="Pfam" id="PF00069">
    <property type="entry name" value="Pkinase"/>
    <property type="match status" value="1"/>
</dbReference>
<dbReference type="Proteomes" id="UP000054408">
    <property type="component" value="Unassembled WGS sequence"/>
</dbReference>
<evidence type="ECO:0000256" key="9">
    <source>
        <dbReference type="ARBA" id="ARBA00048679"/>
    </source>
</evidence>
<dbReference type="RefSeq" id="XP_013757378.1">
    <property type="nucleotide sequence ID" value="XM_013901924.1"/>
</dbReference>